<dbReference type="EMBL" id="LXQA011441876">
    <property type="protein sequence ID" value="MCI97389.1"/>
    <property type="molecule type" value="Genomic_DNA"/>
</dbReference>
<protein>
    <submittedName>
        <fullName evidence="2">Uncharacterized protein</fullName>
    </submittedName>
</protein>
<feature type="region of interest" description="Disordered" evidence="1">
    <location>
        <begin position="15"/>
        <end position="40"/>
    </location>
</feature>
<dbReference type="AlphaFoldDB" id="A0A392WC63"/>
<feature type="non-terminal residue" evidence="2">
    <location>
        <position position="1"/>
    </location>
</feature>
<accession>A0A392WC63</accession>
<name>A0A392WC63_9FABA</name>
<evidence type="ECO:0000313" key="3">
    <source>
        <dbReference type="Proteomes" id="UP000265520"/>
    </source>
</evidence>
<proteinExistence type="predicted"/>
<feature type="compositionally biased region" description="Basic and acidic residues" evidence="1">
    <location>
        <begin position="16"/>
        <end position="27"/>
    </location>
</feature>
<dbReference type="Proteomes" id="UP000265520">
    <property type="component" value="Unassembled WGS sequence"/>
</dbReference>
<keyword evidence="3" id="KW-1185">Reference proteome</keyword>
<reference evidence="2 3" key="1">
    <citation type="journal article" date="2018" name="Front. Plant Sci.">
        <title>Red Clover (Trifolium pratense) and Zigzag Clover (T. medium) - A Picture of Genomic Similarities and Differences.</title>
        <authorList>
            <person name="Dluhosova J."/>
            <person name="Istvanek J."/>
            <person name="Nedelnik J."/>
            <person name="Repkova J."/>
        </authorList>
    </citation>
    <scope>NUCLEOTIDE SEQUENCE [LARGE SCALE GENOMIC DNA]</scope>
    <source>
        <strain evidence="3">cv. 10/8</strain>
        <tissue evidence="2">Leaf</tissue>
    </source>
</reference>
<evidence type="ECO:0000313" key="2">
    <source>
        <dbReference type="EMBL" id="MCI97389.1"/>
    </source>
</evidence>
<comment type="caution">
    <text evidence="2">The sequence shown here is derived from an EMBL/GenBank/DDBJ whole genome shotgun (WGS) entry which is preliminary data.</text>
</comment>
<evidence type="ECO:0000256" key="1">
    <source>
        <dbReference type="SAM" id="MobiDB-lite"/>
    </source>
</evidence>
<organism evidence="2 3">
    <name type="scientific">Trifolium medium</name>
    <dbReference type="NCBI Taxonomy" id="97028"/>
    <lineage>
        <taxon>Eukaryota</taxon>
        <taxon>Viridiplantae</taxon>
        <taxon>Streptophyta</taxon>
        <taxon>Embryophyta</taxon>
        <taxon>Tracheophyta</taxon>
        <taxon>Spermatophyta</taxon>
        <taxon>Magnoliopsida</taxon>
        <taxon>eudicotyledons</taxon>
        <taxon>Gunneridae</taxon>
        <taxon>Pentapetalae</taxon>
        <taxon>rosids</taxon>
        <taxon>fabids</taxon>
        <taxon>Fabales</taxon>
        <taxon>Fabaceae</taxon>
        <taxon>Papilionoideae</taxon>
        <taxon>50 kb inversion clade</taxon>
        <taxon>NPAAA clade</taxon>
        <taxon>Hologalegina</taxon>
        <taxon>IRL clade</taxon>
        <taxon>Trifolieae</taxon>
        <taxon>Trifolium</taxon>
    </lineage>
</organism>
<sequence>GEDIKRWSASTTPCKLELHGTHGRPEVAPRAAPFIGNRKL</sequence>